<reference evidence="1 2" key="1">
    <citation type="submission" date="2011-02" db="EMBL/GenBank/DDBJ databases">
        <title>The Genome Sequence of Sphaeroforma arctica JP610.</title>
        <authorList>
            <consortium name="The Broad Institute Genome Sequencing Platform"/>
            <person name="Russ C."/>
            <person name="Cuomo C."/>
            <person name="Young S.K."/>
            <person name="Zeng Q."/>
            <person name="Gargeya S."/>
            <person name="Alvarado L."/>
            <person name="Berlin A."/>
            <person name="Chapman S.B."/>
            <person name="Chen Z."/>
            <person name="Freedman E."/>
            <person name="Gellesch M."/>
            <person name="Goldberg J."/>
            <person name="Griggs A."/>
            <person name="Gujja S."/>
            <person name="Heilman E."/>
            <person name="Heiman D."/>
            <person name="Howarth C."/>
            <person name="Mehta T."/>
            <person name="Neiman D."/>
            <person name="Pearson M."/>
            <person name="Roberts A."/>
            <person name="Saif S."/>
            <person name="Shea T."/>
            <person name="Shenoy N."/>
            <person name="Sisk P."/>
            <person name="Stolte C."/>
            <person name="Sykes S."/>
            <person name="White J."/>
            <person name="Yandava C."/>
            <person name="Burger G."/>
            <person name="Gray M.W."/>
            <person name="Holland P.W.H."/>
            <person name="King N."/>
            <person name="Lang F.B.F."/>
            <person name="Roger A.J."/>
            <person name="Ruiz-Trillo I."/>
            <person name="Haas B."/>
            <person name="Nusbaum C."/>
            <person name="Birren B."/>
        </authorList>
    </citation>
    <scope>NUCLEOTIDE SEQUENCE [LARGE SCALE GENOMIC DNA]</scope>
    <source>
        <strain evidence="1 2">JP610</strain>
    </source>
</reference>
<proteinExistence type="predicted"/>
<dbReference type="Proteomes" id="UP000054560">
    <property type="component" value="Unassembled WGS sequence"/>
</dbReference>
<evidence type="ECO:0000313" key="2">
    <source>
        <dbReference type="Proteomes" id="UP000054560"/>
    </source>
</evidence>
<sequence>RFVQALLSHPVTLLGAKDIKRSVASRHPSEVFDALTVNVHPEIVPMGVHS</sequence>
<gene>
    <name evidence="1" type="ORF">SARC_16186</name>
</gene>
<keyword evidence="2" id="KW-1185">Reference proteome</keyword>
<feature type="non-terminal residue" evidence="1">
    <location>
        <position position="1"/>
    </location>
</feature>
<organism evidence="1 2">
    <name type="scientific">Sphaeroforma arctica JP610</name>
    <dbReference type="NCBI Taxonomy" id="667725"/>
    <lineage>
        <taxon>Eukaryota</taxon>
        <taxon>Ichthyosporea</taxon>
        <taxon>Ichthyophonida</taxon>
        <taxon>Sphaeroforma</taxon>
    </lineage>
</organism>
<protein>
    <submittedName>
        <fullName evidence="1">Uncharacterized protein</fullName>
    </submittedName>
</protein>
<dbReference type="RefSeq" id="XP_014145180.1">
    <property type="nucleotide sequence ID" value="XM_014289705.1"/>
</dbReference>
<name>A0A0L0F4Z4_9EUKA</name>
<feature type="non-terminal residue" evidence="1">
    <location>
        <position position="50"/>
    </location>
</feature>
<accession>A0A0L0F4Z4</accession>
<evidence type="ECO:0000313" key="1">
    <source>
        <dbReference type="EMBL" id="KNC71278.1"/>
    </source>
</evidence>
<dbReference type="GeneID" id="25916690"/>
<dbReference type="AlphaFoldDB" id="A0A0L0F4Z4"/>
<dbReference type="EMBL" id="KQ249135">
    <property type="protein sequence ID" value="KNC71278.1"/>
    <property type="molecule type" value="Genomic_DNA"/>
</dbReference>